<feature type="compositionally biased region" description="Basic and acidic residues" evidence="3">
    <location>
        <begin position="657"/>
        <end position="666"/>
    </location>
</feature>
<dbReference type="Pfam" id="PF00855">
    <property type="entry name" value="PWWP"/>
    <property type="match status" value="1"/>
</dbReference>
<feature type="non-terminal residue" evidence="5">
    <location>
        <position position="952"/>
    </location>
</feature>
<proteinExistence type="predicted"/>
<dbReference type="InterPro" id="IPR000313">
    <property type="entry name" value="PWWP_dom"/>
</dbReference>
<protein>
    <recommendedName>
        <fullName evidence="4">PWWP domain-containing protein</fullName>
    </recommendedName>
</protein>
<feature type="compositionally biased region" description="Basic and acidic residues" evidence="3">
    <location>
        <begin position="469"/>
        <end position="549"/>
    </location>
</feature>
<dbReference type="InterPro" id="IPR039776">
    <property type="entry name" value="Pds5"/>
</dbReference>
<dbReference type="SMART" id="SM00293">
    <property type="entry name" value="PWWP"/>
    <property type="match status" value="1"/>
</dbReference>
<dbReference type="Proteomes" id="UP001190700">
    <property type="component" value="Unassembled WGS sequence"/>
</dbReference>
<accession>A0AAE0LA43</accession>
<gene>
    <name evidence="5" type="ORF">CYMTET_14673</name>
</gene>
<comment type="caution">
    <text evidence="5">The sequence shown here is derived from an EMBL/GenBank/DDBJ whole genome shotgun (WGS) entry which is preliminary data.</text>
</comment>
<feature type="region of interest" description="Disordered" evidence="3">
    <location>
        <begin position="54"/>
        <end position="132"/>
    </location>
</feature>
<dbReference type="SUPFAM" id="SSF63748">
    <property type="entry name" value="Tudor/PWWP/MBT"/>
    <property type="match status" value="1"/>
</dbReference>
<evidence type="ECO:0000313" key="6">
    <source>
        <dbReference type="Proteomes" id="UP001190700"/>
    </source>
</evidence>
<sequence>MSYFNAKDPQGLQHEINSMPQRDLHARFKLVFGKTTFSNNNVWMRRKLFEAVGLQEPKPMRNRSEMSETPSSKQPDARKDASKSAVTPPSRRTPRVTTEVSNTPAAAAPMRTPPVDKDKDAEEELEEADIRKSSRNRKPRILEVIPSIVQANVAAEFTAEAAIGQNLRVFWPDERQWFQGYVEGYCARTNEHHVVYEDGDEETLVLATERIEWMLKPSRSKSAATTATPAKPPASTSPPAAKPAKKGSPPGAATKPTRSTSAPLSKEPTARPKRPTRTQAPSATVKVEPASSRPRTAPESTQPDPPRSHKAQRSSEKALDSSVKSSKPAEAPEPAAKAKRKPLQPGMQVWGKVKGHGYWPGYVATPKQVRSAIPRGDTEGMGPGLVLVYFFDGQYAWCSPETTLQFAPHLEKFRQSKRLPSFVQALEVAERKYKEKQQEKKRRAGTAGDGVAAPPVPAIPEAVPEAEVEDKKPEMELGKGCKEEAAKAVKEEAAKAETEKATKSDKEKTAKADKEKPSKADKEKAGKAETEAAPKADKEEAAKADKEKAATLVPKPTPMPARTLALTPSKSKVSSNNAAANIVARRSSRPSQPARNRLLEAETPSRPHASPSKPQRPAHVERRDAAASEARVKAGNGKTTAQPGKESSTRAIELEEAGLRGEKGEETVGAAGGSGSDGSSADGAKSQVKCGDDRPGVESGEGASGRNAAVEATVAGQRAGENEEATNPGEGAVKRKRDAANEQLQRARVGKKLKAAKAAAAAVTRPSVPRADPSSVKTVSLSALIPTTGAAEVPAGVTVTEVPSTSTHFTRKRKLQQHSEDVKPAPPKEVAGELKAAAVGKRQRVAPSPFDYKSPVSAAPAAKKAAQGGLKGGIGQQPSPCTGAALGKRNARSRPAAARAPSSSTVTPETKLRADGLPGRLQQLGSRVSPIMANASSRLQLHLAGVRQRDAT</sequence>
<organism evidence="5 6">
    <name type="scientific">Cymbomonas tetramitiformis</name>
    <dbReference type="NCBI Taxonomy" id="36881"/>
    <lineage>
        <taxon>Eukaryota</taxon>
        <taxon>Viridiplantae</taxon>
        <taxon>Chlorophyta</taxon>
        <taxon>Pyramimonadophyceae</taxon>
        <taxon>Pyramimonadales</taxon>
        <taxon>Pyramimonadaceae</taxon>
        <taxon>Cymbomonas</taxon>
    </lineage>
</organism>
<feature type="compositionally biased region" description="Low complexity" evidence="3">
    <location>
        <begin position="893"/>
        <end position="904"/>
    </location>
</feature>
<feature type="region of interest" description="Disordered" evidence="3">
    <location>
        <begin position="802"/>
        <end position="925"/>
    </location>
</feature>
<dbReference type="PANTHER" id="PTHR12663:SF0">
    <property type="entry name" value="PRECOCIOUS DISSOCIATION OF SISTERS 5, ISOFORM A"/>
    <property type="match status" value="1"/>
</dbReference>
<dbReference type="GO" id="GO:0000785">
    <property type="term" value="C:chromatin"/>
    <property type="evidence" value="ECO:0007669"/>
    <property type="project" value="TreeGrafter"/>
</dbReference>
<dbReference type="PANTHER" id="PTHR12663">
    <property type="entry name" value="ANDROGEN INDUCED INHIBITOR OF PROLIFERATION AS3 / PDS5-RELATED"/>
    <property type="match status" value="1"/>
</dbReference>
<feature type="compositionally biased region" description="Low complexity" evidence="3">
    <location>
        <begin position="854"/>
        <end position="868"/>
    </location>
</feature>
<dbReference type="CDD" id="cd20404">
    <property type="entry name" value="Tudor_Agenet_AtEML-like"/>
    <property type="match status" value="1"/>
</dbReference>
<evidence type="ECO:0000256" key="1">
    <source>
        <dbReference type="ARBA" id="ARBA00004123"/>
    </source>
</evidence>
<feature type="domain" description="PWWP" evidence="4">
    <location>
        <begin position="345"/>
        <end position="409"/>
    </location>
</feature>
<feature type="region of interest" description="Disordered" evidence="3">
    <location>
        <begin position="433"/>
        <end position="740"/>
    </location>
</feature>
<dbReference type="AlphaFoldDB" id="A0AAE0LA43"/>
<evidence type="ECO:0000313" key="5">
    <source>
        <dbReference type="EMBL" id="KAK3277310.1"/>
    </source>
</evidence>
<dbReference type="GO" id="GO:0005634">
    <property type="term" value="C:nucleus"/>
    <property type="evidence" value="ECO:0007669"/>
    <property type="project" value="UniProtKB-SubCell"/>
</dbReference>
<reference evidence="5 6" key="1">
    <citation type="journal article" date="2015" name="Genome Biol. Evol.">
        <title>Comparative Genomics of a Bacterivorous Green Alga Reveals Evolutionary Causalities and Consequences of Phago-Mixotrophic Mode of Nutrition.</title>
        <authorList>
            <person name="Burns J.A."/>
            <person name="Paasch A."/>
            <person name="Narechania A."/>
            <person name="Kim E."/>
        </authorList>
    </citation>
    <scope>NUCLEOTIDE SEQUENCE [LARGE SCALE GENOMIC DNA]</scope>
    <source>
        <strain evidence="5 6">PLY_AMNH</strain>
    </source>
</reference>
<evidence type="ECO:0000256" key="2">
    <source>
        <dbReference type="ARBA" id="ARBA00023242"/>
    </source>
</evidence>
<dbReference type="Gene3D" id="2.30.30.140">
    <property type="match status" value="2"/>
</dbReference>
<keyword evidence="6" id="KW-1185">Reference proteome</keyword>
<dbReference type="EMBL" id="LGRX02006162">
    <property type="protein sequence ID" value="KAK3277310.1"/>
    <property type="molecule type" value="Genomic_DNA"/>
</dbReference>
<dbReference type="CDD" id="cd05162">
    <property type="entry name" value="PWWP"/>
    <property type="match status" value="1"/>
</dbReference>
<feature type="compositionally biased region" description="Basic and acidic residues" evidence="3">
    <location>
        <begin position="618"/>
        <end position="632"/>
    </location>
</feature>
<feature type="compositionally biased region" description="Polar residues" evidence="3">
    <location>
        <begin position="637"/>
        <end position="650"/>
    </location>
</feature>
<name>A0AAE0LA43_9CHLO</name>
<feature type="compositionally biased region" description="Low complexity" evidence="3">
    <location>
        <begin position="324"/>
        <end position="335"/>
    </location>
</feature>
<dbReference type="PROSITE" id="PS50812">
    <property type="entry name" value="PWWP"/>
    <property type="match status" value="1"/>
</dbReference>
<evidence type="ECO:0000259" key="4">
    <source>
        <dbReference type="PROSITE" id="PS50812"/>
    </source>
</evidence>
<feature type="compositionally biased region" description="Low complexity" evidence="3">
    <location>
        <begin position="84"/>
        <end position="110"/>
    </location>
</feature>
<feature type="region of interest" description="Disordered" evidence="3">
    <location>
        <begin position="217"/>
        <end position="346"/>
    </location>
</feature>
<feature type="compositionally biased region" description="Low complexity" evidence="3">
    <location>
        <begin position="246"/>
        <end position="256"/>
    </location>
</feature>
<keyword evidence="2" id="KW-0539">Nucleus</keyword>
<dbReference type="GO" id="GO:0006281">
    <property type="term" value="P:DNA repair"/>
    <property type="evidence" value="ECO:0007669"/>
    <property type="project" value="TreeGrafter"/>
</dbReference>
<dbReference type="GO" id="GO:0007064">
    <property type="term" value="P:mitotic sister chromatid cohesion"/>
    <property type="evidence" value="ECO:0007669"/>
    <property type="project" value="InterPro"/>
</dbReference>
<feature type="compositionally biased region" description="Low complexity" evidence="3">
    <location>
        <begin position="569"/>
        <end position="596"/>
    </location>
</feature>
<evidence type="ECO:0000256" key="3">
    <source>
        <dbReference type="SAM" id="MobiDB-lite"/>
    </source>
</evidence>
<feature type="compositionally biased region" description="Low complexity" evidence="3">
    <location>
        <begin position="217"/>
        <end position="229"/>
    </location>
</feature>
<comment type="subcellular location">
    <subcellularLocation>
        <location evidence="1">Nucleus</location>
    </subcellularLocation>
</comment>